<accession>A0A0F9N1I0</accession>
<proteinExistence type="predicted"/>
<sequence>MRYDDSLLTVNTESGLQGTIRLLDPGQRIRLLHRLHTDREGCPIQQAVQNENAKGGVQYASAHINGPGSSSYLQVRRVKA</sequence>
<protein>
    <submittedName>
        <fullName evidence="1">Uncharacterized protein</fullName>
    </submittedName>
</protein>
<dbReference type="AlphaFoldDB" id="A0A0F9N1I0"/>
<comment type="caution">
    <text evidence="1">The sequence shown here is derived from an EMBL/GenBank/DDBJ whole genome shotgun (WGS) entry which is preliminary data.</text>
</comment>
<name>A0A0F9N1I0_9ZZZZ</name>
<reference evidence="1" key="1">
    <citation type="journal article" date="2015" name="Nature">
        <title>Complex archaea that bridge the gap between prokaryotes and eukaryotes.</title>
        <authorList>
            <person name="Spang A."/>
            <person name="Saw J.H."/>
            <person name="Jorgensen S.L."/>
            <person name="Zaremba-Niedzwiedzka K."/>
            <person name="Martijn J."/>
            <person name="Lind A.E."/>
            <person name="van Eijk R."/>
            <person name="Schleper C."/>
            <person name="Guy L."/>
            <person name="Ettema T.J."/>
        </authorList>
    </citation>
    <scope>NUCLEOTIDE SEQUENCE</scope>
</reference>
<gene>
    <name evidence="1" type="ORF">LCGC14_1022620</name>
</gene>
<evidence type="ECO:0000313" key="1">
    <source>
        <dbReference type="EMBL" id="KKN11809.1"/>
    </source>
</evidence>
<organism evidence="1">
    <name type="scientific">marine sediment metagenome</name>
    <dbReference type="NCBI Taxonomy" id="412755"/>
    <lineage>
        <taxon>unclassified sequences</taxon>
        <taxon>metagenomes</taxon>
        <taxon>ecological metagenomes</taxon>
    </lineage>
</organism>
<dbReference type="EMBL" id="LAZR01004097">
    <property type="protein sequence ID" value="KKN11809.1"/>
    <property type="molecule type" value="Genomic_DNA"/>
</dbReference>